<reference evidence="5" key="1">
    <citation type="submission" date="2019-11" db="EMBL/GenBank/DDBJ databases">
        <authorList>
            <person name="Feng L."/>
        </authorList>
    </citation>
    <scope>NUCLEOTIDE SEQUENCE</scope>
    <source>
        <strain evidence="5">PclaraLFYP37</strain>
    </source>
</reference>
<gene>
    <name evidence="5" type="ORF">PCLFYP37_02688</name>
</gene>
<organism evidence="5">
    <name type="scientific">Paraprevotella clara</name>
    <dbReference type="NCBI Taxonomy" id="454154"/>
    <lineage>
        <taxon>Bacteria</taxon>
        <taxon>Pseudomonadati</taxon>
        <taxon>Bacteroidota</taxon>
        <taxon>Bacteroidia</taxon>
        <taxon>Bacteroidales</taxon>
        <taxon>Prevotellaceae</taxon>
        <taxon>Paraprevotella</taxon>
    </lineage>
</organism>
<dbReference type="InterPro" id="IPR002508">
    <property type="entry name" value="MurNAc-LAA_cat"/>
</dbReference>
<proteinExistence type="predicted"/>
<dbReference type="AlphaFoldDB" id="A0A6N3EE20"/>
<accession>A0A6N3EE20</accession>
<evidence type="ECO:0000259" key="4">
    <source>
        <dbReference type="SMART" id="SM00646"/>
    </source>
</evidence>
<dbReference type="PANTHER" id="PTHR30404:SF0">
    <property type="entry name" value="N-ACETYLMURAMOYL-L-ALANINE AMIDASE AMIC"/>
    <property type="match status" value="1"/>
</dbReference>
<dbReference type="Pfam" id="PF01520">
    <property type="entry name" value="Amidase_3"/>
    <property type="match status" value="1"/>
</dbReference>
<dbReference type="GO" id="GO:0009253">
    <property type="term" value="P:peptidoglycan catabolic process"/>
    <property type="evidence" value="ECO:0007669"/>
    <property type="project" value="InterPro"/>
</dbReference>
<name>A0A6N3EE20_9BACT</name>
<dbReference type="GO" id="GO:0030288">
    <property type="term" value="C:outer membrane-bounded periplasmic space"/>
    <property type="evidence" value="ECO:0007669"/>
    <property type="project" value="TreeGrafter"/>
</dbReference>
<dbReference type="EC" id="3.5.1.28" evidence="2"/>
<dbReference type="PANTHER" id="PTHR30404">
    <property type="entry name" value="N-ACETYLMURAMOYL-L-ALANINE AMIDASE"/>
    <property type="match status" value="1"/>
</dbReference>
<evidence type="ECO:0000256" key="1">
    <source>
        <dbReference type="ARBA" id="ARBA00001561"/>
    </source>
</evidence>
<sequence>MCLFRISPVPAAFFSTHIPKNISFHKIGCITAKYSSKLKILRSICIIFVNMNIRKLFLFAFWTGCCLTSTLYAQERAKPKNGEGVSTFLQRFGYTSRAAQKEFLEINKGKLTRDGGLILGRSYRLPTGKKSGKKARAGSRKTSVVEPLFGPAYQNVSVRSHELEGACLYLVSGHGGPDPGAIGKVGNRELHEDEYAYDIILRLGRALMEKGAKVHIIIQDEKDGIRDDRYLSNSDRETCLGQTIPLDQIARLQQRCDAINRLTYKDKEKYKRAIFIHVDSRGHKDQVDVFFYHSPGSKLGKRLTENIHKTFEQKYDKHQPNRGFRGTVSERSLYVLKKSNPAAAFLELGNIQNERDRKRLVIPSNRQALADWICQGIIKDFKGQR</sequence>
<protein>
    <recommendedName>
        <fullName evidence="2">N-acetylmuramoyl-L-alanine amidase</fullName>
        <ecNumber evidence="2">3.5.1.28</ecNumber>
    </recommendedName>
</protein>
<feature type="domain" description="MurNAc-LAA" evidence="4">
    <location>
        <begin position="270"/>
        <end position="378"/>
    </location>
</feature>
<dbReference type="SUPFAM" id="SSF53187">
    <property type="entry name" value="Zn-dependent exopeptidases"/>
    <property type="match status" value="1"/>
</dbReference>
<evidence type="ECO:0000313" key="5">
    <source>
        <dbReference type="EMBL" id="VYU38018.1"/>
    </source>
</evidence>
<dbReference type="InterPro" id="IPR050695">
    <property type="entry name" value="N-acetylmuramoyl_amidase_3"/>
</dbReference>
<dbReference type="EMBL" id="CACRUT010000015">
    <property type="protein sequence ID" value="VYU38018.1"/>
    <property type="molecule type" value="Genomic_DNA"/>
</dbReference>
<keyword evidence="3" id="KW-0378">Hydrolase</keyword>
<evidence type="ECO:0000256" key="3">
    <source>
        <dbReference type="ARBA" id="ARBA00022801"/>
    </source>
</evidence>
<dbReference type="CDD" id="cd02696">
    <property type="entry name" value="MurNAc-LAA"/>
    <property type="match status" value="1"/>
</dbReference>
<dbReference type="SMART" id="SM00646">
    <property type="entry name" value="Ami_3"/>
    <property type="match status" value="1"/>
</dbReference>
<dbReference type="Gene3D" id="3.40.630.40">
    <property type="entry name" value="Zn-dependent exopeptidases"/>
    <property type="match status" value="1"/>
</dbReference>
<dbReference type="GO" id="GO:0008745">
    <property type="term" value="F:N-acetylmuramoyl-L-alanine amidase activity"/>
    <property type="evidence" value="ECO:0007669"/>
    <property type="project" value="UniProtKB-EC"/>
</dbReference>
<comment type="catalytic activity">
    <reaction evidence="1">
        <text>Hydrolyzes the link between N-acetylmuramoyl residues and L-amino acid residues in certain cell-wall glycopeptides.</text>
        <dbReference type="EC" id="3.5.1.28"/>
    </reaction>
</comment>
<evidence type="ECO:0000256" key="2">
    <source>
        <dbReference type="ARBA" id="ARBA00011901"/>
    </source>
</evidence>